<gene>
    <name evidence="7" type="ORF">SAMN02745215_02568</name>
</gene>
<comment type="subcellular location">
    <subcellularLocation>
        <location evidence="1">Membrane</location>
        <topology evidence="1">Multi-pass membrane protein</topology>
    </subcellularLocation>
</comment>
<evidence type="ECO:0000313" key="7">
    <source>
        <dbReference type="EMBL" id="SHN74814.1"/>
    </source>
</evidence>
<dbReference type="GO" id="GO:0005886">
    <property type="term" value="C:plasma membrane"/>
    <property type="evidence" value="ECO:0007669"/>
    <property type="project" value="UniProtKB-ARBA"/>
</dbReference>
<feature type="transmembrane region" description="Helical" evidence="6">
    <location>
        <begin position="208"/>
        <end position="227"/>
    </location>
</feature>
<reference evidence="8" key="1">
    <citation type="submission" date="2016-12" db="EMBL/GenBank/DDBJ databases">
        <authorList>
            <person name="Varghese N."/>
            <person name="Submissions S."/>
        </authorList>
    </citation>
    <scope>NUCLEOTIDE SEQUENCE [LARGE SCALE GENOMIC DNA]</scope>
    <source>
        <strain evidence="8">DSM 11544</strain>
    </source>
</reference>
<evidence type="ECO:0000256" key="4">
    <source>
        <dbReference type="ARBA" id="ARBA00022989"/>
    </source>
</evidence>
<evidence type="ECO:0000256" key="1">
    <source>
        <dbReference type="ARBA" id="ARBA00004141"/>
    </source>
</evidence>
<keyword evidence="3 6" id="KW-0812">Transmembrane</keyword>
<keyword evidence="2" id="KW-1003">Cell membrane</keyword>
<dbReference type="EMBL" id="FRDN01000008">
    <property type="protein sequence ID" value="SHN74814.1"/>
    <property type="molecule type" value="Genomic_DNA"/>
</dbReference>
<dbReference type="InterPro" id="IPR051611">
    <property type="entry name" value="ECF_transporter_component"/>
</dbReference>
<keyword evidence="5 6" id="KW-0472">Membrane</keyword>
<evidence type="ECO:0000313" key="8">
    <source>
        <dbReference type="Proteomes" id="UP000184010"/>
    </source>
</evidence>
<dbReference type="Proteomes" id="UP000184010">
    <property type="component" value="Unassembled WGS sequence"/>
</dbReference>
<dbReference type="CDD" id="cd16914">
    <property type="entry name" value="EcfT"/>
    <property type="match status" value="1"/>
</dbReference>
<dbReference type="PANTHER" id="PTHR34857:SF2">
    <property type="entry name" value="SLL0384 PROTEIN"/>
    <property type="match status" value="1"/>
</dbReference>
<sequence>MGGKVKAGEAVCLDPRTVLLLLVFVTAVVFSHSSLQVELILIGVLLGLFLCCGLFRSGVKFMLGFGFLLALQYYILPAAPKIFSDFFFILTVYARKVFPCAMIGRFIVETTPMRYVILAMRSWYFPQRLIIPLSVTIRYFPAIREEIGHIRNAMKLRRVTGTARIEAYIVPLIFSALNTAEELGAAAVTRGIENPAPKTSVIELRFRLRDYVCISVGLIFALAAFFLG</sequence>
<feature type="transmembrane region" description="Helical" evidence="6">
    <location>
        <begin position="62"/>
        <end position="80"/>
    </location>
</feature>
<dbReference type="STRING" id="1121395.SAMN02745215_02568"/>
<dbReference type="Pfam" id="PF02361">
    <property type="entry name" value="CbiQ"/>
    <property type="match status" value="1"/>
</dbReference>
<dbReference type="RefSeq" id="WP_072772954.1">
    <property type="nucleotide sequence ID" value="NZ_FRDN01000008.1"/>
</dbReference>
<dbReference type="AlphaFoldDB" id="A0A1M7TVQ4"/>
<protein>
    <submittedName>
        <fullName evidence="7">Energy-coupling factor transport system permease protein</fullName>
    </submittedName>
</protein>
<accession>A0A1M7TVQ4</accession>
<keyword evidence="8" id="KW-1185">Reference proteome</keyword>
<dbReference type="InterPro" id="IPR003339">
    <property type="entry name" value="ABC/ECF_trnsptr_transmembrane"/>
</dbReference>
<name>A0A1M7TVQ4_9FIRM</name>
<evidence type="ECO:0000256" key="6">
    <source>
        <dbReference type="SAM" id="Phobius"/>
    </source>
</evidence>
<keyword evidence="4 6" id="KW-1133">Transmembrane helix</keyword>
<dbReference type="PANTHER" id="PTHR34857">
    <property type="entry name" value="SLL0384 PROTEIN"/>
    <property type="match status" value="1"/>
</dbReference>
<evidence type="ECO:0000256" key="2">
    <source>
        <dbReference type="ARBA" id="ARBA00022475"/>
    </source>
</evidence>
<organism evidence="7 8">
    <name type="scientific">Desulfitobacterium chlororespirans DSM 11544</name>
    <dbReference type="NCBI Taxonomy" id="1121395"/>
    <lineage>
        <taxon>Bacteria</taxon>
        <taxon>Bacillati</taxon>
        <taxon>Bacillota</taxon>
        <taxon>Clostridia</taxon>
        <taxon>Eubacteriales</taxon>
        <taxon>Desulfitobacteriaceae</taxon>
        <taxon>Desulfitobacterium</taxon>
    </lineage>
</organism>
<proteinExistence type="predicted"/>
<evidence type="ECO:0000256" key="5">
    <source>
        <dbReference type="ARBA" id="ARBA00023136"/>
    </source>
</evidence>
<evidence type="ECO:0000256" key="3">
    <source>
        <dbReference type="ARBA" id="ARBA00022692"/>
    </source>
</evidence>
<feature type="transmembrane region" description="Helical" evidence="6">
    <location>
        <begin position="37"/>
        <end position="55"/>
    </location>
</feature>
<feature type="transmembrane region" description="Helical" evidence="6">
    <location>
        <begin position="86"/>
        <end position="108"/>
    </location>
</feature>